<sequence length="714" mass="81670">MELFLSRNSHVIFISFCFFVDIFLQQKSPVRLVHPKMSSSKRVGKSSNSSGKQKAICETTTTPMVDDINVGVEDMGLNSDQNDGWIVCARKSKNKGGSSSAGKKPWIPQNPAPKAKLGMRNNIVGSSGQGSRNNWSTPNYHPRKPAGRECYTPSPAAVPPALKNGWDWSSVARSNEDQDTYSPVADDVKAFCEHDGEDNESDLPDDDSDDELPSDDDFDDQSDVNDVSHEIRKESRWFRNLFKCLDSLTVTEIIDPERQWHCPACKGGPGAIEWFPGIQSVMNHAKMKGFRMKLHRQLAQLLEEELCRRGTSVVPPGQVYGGWGGGEFEDKEIVWPPTVIIVNTVLEKDENDKWIGMGNQELRDYFSSYAAVKTARSSYGPQGHRGISVLIFETTPVGYMEAVLLSEQFSGKGSDRDAWEHNPDRFYPGGKRKLYGYMAEKRDMDNFNRHSHGKSSLKFEIRSLKETVWNPAMQMSEDNQELIWFKNQAAKHQKRAKATEESLRLVSEKHRQTIEENKIVRLRTKMHHERNKEEMEYLEQFFNDQLKMIYDARTAEEDKFEKIQQEQREMIYQSNATISLAEDHRLRAEKVAKFIKLQDNEMEEFVEEKDSLIRAHEDRVAAMRRKHWLQYSEEAVALEKYFDLELAKLMGKYSSKQSEQVNSSDADLIVDQSNMMPPMGKKQTLHLDVLGNLPENVIDDILKHLPLQDAVRTS</sequence>
<dbReference type="InterPro" id="IPR044287">
    <property type="entry name" value="SGS3"/>
</dbReference>
<evidence type="ECO:0000256" key="1">
    <source>
        <dbReference type="SAM" id="MobiDB-lite"/>
    </source>
</evidence>
<gene>
    <name evidence="3" type="primary">SGS3_4</name>
    <name evidence="3" type="ORF">A4A49_35158</name>
</gene>
<dbReference type="PANTHER" id="PTHR46602:SF1">
    <property type="entry name" value="PROTEIN SUPPRESSOR OF GENE SILENCING 3"/>
    <property type="match status" value="1"/>
</dbReference>
<dbReference type="OMA" id="WLQYSEE"/>
<evidence type="ECO:0000313" key="3">
    <source>
        <dbReference type="EMBL" id="OIS96249.1"/>
    </source>
</evidence>
<reference evidence="3" key="1">
    <citation type="submission" date="2016-11" db="EMBL/GenBank/DDBJ databases">
        <title>The genome of Nicotiana attenuata.</title>
        <authorList>
            <person name="Xu S."/>
            <person name="Brockmoeller T."/>
            <person name="Gaquerel E."/>
            <person name="Navarro A."/>
            <person name="Kuhl H."/>
            <person name="Gase K."/>
            <person name="Ling Z."/>
            <person name="Zhou W."/>
            <person name="Kreitzer C."/>
            <person name="Stanke M."/>
            <person name="Tang H."/>
            <person name="Lyons E."/>
            <person name="Pandey P."/>
            <person name="Pandey S.P."/>
            <person name="Timmermann B."/>
            <person name="Baldwin I.T."/>
        </authorList>
    </citation>
    <scope>NUCLEOTIDE SEQUENCE [LARGE SCALE GENOMIC DNA]</scope>
    <source>
        <strain evidence="3">UT</strain>
    </source>
</reference>
<dbReference type="Pfam" id="PF03468">
    <property type="entry name" value="XS"/>
    <property type="match status" value="1"/>
</dbReference>
<dbReference type="Gramene" id="OIS96249">
    <property type="protein sequence ID" value="OIS96249"/>
    <property type="gene ID" value="A4A49_35158"/>
</dbReference>
<protein>
    <submittedName>
        <fullName evidence="3">Protein suppressor of gene silencing 3</fullName>
    </submittedName>
</protein>
<dbReference type="PANTHER" id="PTHR46602">
    <property type="entry name" value="PROTEIN SUPPRESSOR OF GENE SILENCING 3"/>
    <property type="match status" value="1"/>
</dbReference>
<dbReference type="InterPro" id="IPR005380">
    <property type="entry name" value="XS_domain"/>
</dbReference>
<evidence type="ECO:0000259" key="2">
    <source>
        <dbReference type="PROSITE" id="PS50181"/>
    </source>
</evidence>
<feature type="compositionally biased region" description="Low complexity" evidence="1">
    <location>
        <begin position="95"/>
        <end position="104"/>
    </location>
</feature>
<feature type="compositionally biased region" description="Acidic residues" evidence="1">
    <location>
        <begin position="195"/>
        <end position="223"/>
    </location>
</feature>
<comment type="caution">
    <text evidence="3">The sequence shown here is derived from an EMBL/GenBank/DDBJ whole genome shotgun (WGS) entry which is preliminary data.</text>
</comment>
<dbReference type="PROSITE" id="PS50181">
    <property type="entry name" value="FBOX"/>
    <property type="match status" value="1"/>
</dbReference>
<feature type="domain" description="F-box" evidence="2">
    <location>
        <begin position="687"/>
        <end position="714"/>
    </location>
</feature>
<evidence type="ECO:0000313" key="4">
    <source>
        <dbReference type="Proteomes" id="UP000187609"/>
    </source>
</evidence>
<dbReference type="AlphaFoldDB" id="A0A1J6HV02"/>
<dbReference type="Proteomes" id="UP000187609">
    <property type="component" value="Unassembled WGS sequence"/>
</dbReference>
<feature type="compositionally biased region" description="Polar residues" evidence="1">
    <location>
        <begin position="123"/>
        <end position="139"/>
    </location>
</feature>
<name>A0A1J6HV02_NICAT</name>
<organism evidence="3 4">
    <name type="scientific">Nicotiana attenuata</name>
    <name type="common">Coyote tobacco</name>
    <dbReference type="NCBI Taxonomy" id="49451"/>
    <lineage>
        <taxon>Eukaryota</taxon>
        <taxon>Viridiplantae</taxon>
        <taxon>Streptophyta</taxon>
        <taxon>Embryophyta</taxon>
        <taxon>Tracheophyta</taxon>
        <taxon>Spermatophyta</taxon>
        <taxon>Magnoliopsida</taxon>
        <taxon>eudicotyledons</taxon>
        <taxon>Gunneridae</taxon>
        <taxon>Pentapetalae</taxon>
        <taxon>asterids</taxon>
        <taxon>lamiids</taxon>
        <taxon>Solanales</taxon>
        <taxon>Solanaceae</taxon>
        <taxon>Nicotianoideae</taxon>
        <taxon>Nicotianeae</taxon>
        <taxon>Nicotiana</taxon>
    </lineage>
</organism>
<feature type="region of interest" description="Disordered" evidence="1">
    <location>
        <begin position="91"/>
        <end position="156"/>
    </location>
</feature>
<dbReference type="SMR" id="A0A1J6HV02"/>
<keyword evidence="4" id="KW-1185">Reference proteome</keyword>
<dbReference type="Gene3D" id="3.30.70.2890">
    <property type="entry name" value="XS domain"/>
    <property type="match status" value="1"/>
</dbReference>
<dbReference type="InterPro" id="IPR038588">
    <property type="entry name" value="XS_domain_sf"/>
</dbReference>
<accession>A0A1J6HV02</accession>
<dbReference type="GO" id="GO:0031047">
    <property type="term" value="P:regulatory ncRNA-mediated gene silencing"/>
    <property type="evidence" value="ECO:0007669"/>
    <property type="project" value="InterPro"/>
</dbReference>
<dbReference type="EMBL" id="MJEQ01037194">
    <property type="protein sequence ID" value="OIS96249.1"/>
    <property type="molecule type" value="Genomic_DNA"/>
</dbReference>
<dbReference type="STRING" id="49451.A0A1J6HV02"/>
<dbReference type="GO" id="GO:0051607">
    <property type="term" value="P:defense response to virus"/>
    <property type="evidence" value="ECO:0007669"/>
    <property type="project" value="InterPro"/>
</dbReference>
<feature type="region of interest" description="Disordered" evidence="1">
    <location>
        <begin position="194"/>
        <end position="226"/>
    </location>
</feature>
<dbReference type="InterPro" id="IPR001810">
    <property type="entry name" value="F-box_dom"/>
</dbReference>
<proteinExistence type="predicted"/>